<sequence>MPIAPGSRPAIVCFAPSLPSTLLLLLPSNVRSYVTKHILLSKIIRLLRSVQFTHPLEVDAPTLALLHSSTPAHLHTCIPAFLHSCAPALPHCLSLSITLHLVNNYCLARLYLLPLCQLLLGVSFPFQPSSHRIEALSLLIRAVAGLRCHAISSRPDTFTTQISSPRLTAVHSRCGPAPIPALALSLPLSQWLFSISRTRGSPHSSPRSTLPK</sequence>
<dbReference type="AlphaFoldDB" id="A0A8E2JUD4"/>
<accession>A0A8E2JUD4</accession>
<keyword evidence="2" id="KW-1185">Reference proteome</keyword>
<gene>
    <name evidence="1" type="ORF">AOQ84DRAFT_8767</name>
</gene>
<evidence type="ECO:0000313" key="1">
    <source>
        <dbReference type="EMBL" id="OCL09974.1"/>
    </source>
</evidence>
<name>A0A8E2JUD4_9PEZI</name>
<proteinExistence type="predicted"/>
<reference evidence="1 2" key="1">
    <citation type="journal article" date="2016" name="Nat. Commun.">
        <title>Ectomycorrhizal ecology is imprinted in the genome of the dominant symbiotic fungus Cenococcum geophilum.</title>
        <authorList>
            <consortium name="DOE Joint Genome Institute"/>
            <person name="Peter M."/>
            <person name="Kohler A."/>
            <person name="Ohm R.A."/>
            <person name="Kuo A."/>
            <person name="Krutzmann J."/>
            <person name="Morin E."/>
            <person name="Arend M."/>
            <person name="Barry K.W."/>
            <person name="Binder M."/>
            <person name="Choi C."/>
            <person name="Clum A."/>
            <person name="Copeland A."/>
            <person name="Grisel N."/>
            <person name="Haridas S."/>
            <person name="Kipfer T."/>
            <person name="LaButti K."/>
            <person name="Lindquist E."/>
            <person name="Lipzen A."/>
            <person name="Maire R."/>
            <person name="Meier B."/>
            <person name="Mihaltcheva S."/>
            <person name="Molinier V."/>
            <person name="Murat C."/>
            <person name="Poggeler S."/>
            <person name="Quandt C.A."/>
            <person name="Sperisen C."/>
            <person name="Tritt A."/>
            <person name="Tisserant E."/>
            <person name="Crous P.W."/>
            <person name="Henrissat B."/>
            <person name="Nehls U."/>
            <person name="Egli S."/>
            <person name="Spatafora J.W."/>
            <person name="Grigoriev I.V."/>
            <person name="Martin F.M."/>
        </authorList>
    </citation>
    <scope>NUCLEOTIDE SEQUENCE [LARGE SCALE GENOMIC DNA]</scope>
    <source>
        <strain evidence="1 2">CBS 207.34</strain>
    </source>
</reference>
<evidence type="ECO:0000313" key="2">
    <source>
        <dbReference type="Proteomes" id="UP000250140"/>
    </source>
</evidence>
<dbReference type="EMBL" id="KV749324">
    <property type="protein sequence ID" value="OCL09974.1"/>
    <property type="molecule type" value="Genomic_DNA"/>
</dbReference>
<dbReference type="Proteomes" id="UP000250140">
    <property type="component" value="Unassembled WGS sequence"/>
</dbReference>
<protein>
    <submittedName>
        <fullName evidence="1">Uncharacterized protein</fullName>
    </submittedName>
</protein>
<organism evidence="1 2">
    <name type="scientific">Glonium stellatum</name>
    <dbReference type="NCBI Taxonomy" id="574774"/>
    <lineage>
        <taxon>Eukaryota</taxon>
        <taxon>Fungi</taxon>
        <taxon>Dikarya</taxon>
        <taxon>Ascomycota</taxon>
        <taxon>Pezizomycotina</taxon>
        <taxon>Dothideomycetes</taxon>
        <taxon>Pleosporomycetidae</taxon>
        <taxon>Gloniales</taxon>
        <taxon>Gloniaceae</taxon>
        <taxon>Glonium</taxon>
    </lineage>
</organism>